<dbReference type="Proteomes" id="UP000197781">
    <property type="component" value="Chromosome"/>
</dbReference>
<dbReference type="InterPro" id="IPR001509">
    <property type="entry name" value="Epimerase_deHydtase"/>
</dbReference>
<evidence type="ECO:0000313" key="3">
    <source>
        <dbReference type="EMBL" id="ASJ53475.1"/>
    </source>
</evidence>
<gene>
    <name evidence="3" type="ORF">BP422_07820</name>
</gene>
<organism evidence="3 4">
    <name type="scientific">Brevibacillus formosus</name>
    <dbReference type="NCBI Taxonomy" id="54913"/>
    <lineage>
        <taxon>Bacteria</taxon>
        <taxon>Bacillati</taxon>
        <taxon>Bacillota</taxon>
        <taxon>Bacilli</taxon>
        <taxon>Bacillales</taxon>
        <taxon>Paenibacillaceae</taxon>
        <taxon>Brevibacillus</taxon>
    </lineage>
</organism>
<reference evidence="3 4" key="1">
    <citation type="submission" date="2016-11" db="EMBL/GenBank/DDBJ databases">
        <authorList>
            <person name="Jaros S."/>
            <person name="Januszkiewicz K."/>
            <person name="Wedrychowicz H."/>
        </authorList>
    </citation>
    <scope>NUCLEOTIDE SEQUENCE [LARGE SCALE GENOMIC DNA]</scope>
    <source>
        <strain evidence="3 4">NF2</strain>
    </source>
</reference>
<evidence type="ECO:0000259" key="2">
    <source>
        <dbReference type="Pfam" id="PF01370"/>
    </source>
</evidence>
<dbReference type="PANTHER" id="PTHR43000">
    <property type="entry name" value="DTDP-D-GLUCOSE 4,6-DEHYDRATASE-RELATED"/>
    <property type="match status" value="1"/>
</dbReference>
<dbReference type="PRINTS" id="PR01713">
    <property type="entry name" value="NUCEPIMERASE"/>
</dbReference>
<proteinExistence type="inferred from homology"/>
<dbReference type="SUPFAM" id="SSF51735">
    <property type="entry name" value="NAD(P)-binding Rossmann-fold domains"/>
    <property type="match status" value="1"/>
</dbReference>
<protein>
    <submittedName>
        <fullName evidence="3">Nucleotide sugar epimerase</fullName>
    </submittedName>
</protein>
<name>A0A220MEX8_9BACL</name>
<evidence type="ECO:0000313" key="4">
    <source>
        <dbReference type="Proteomes" id="UP000197781"/>
    </source>
</evidence>
<dbReference type="KEGG" id="bfm:BP422_07820"/>
<dbReference type="Gene3D" id="3.90.25.10">
    <property type="entry name" value="UDP-galactose 4-epimerase, domain 1"/>
    <property type="match status" value="1"/>
</dbReference>
<feature type="domain" description="NAD-dependent epimerase/dehydratase" evidence="2">
    <location>
        <begin position="4"/>
        <end position="243"/>
    </location>
</feature>
<dbReference type="RefSeq" id="WP_088907274.1">
    <property type="nucleotide sequence ID" value="NZ_CP018145.1"/>
</dbReference>
<dbReference type="EMBL" id="CP018145">
    <property type="protein sequence ID" value="ASJ53475.1"/>
    <property type="molecule type" value="Genomic_DNA"/>
</dbReference>
<dbReference type="Gene3D" id="3.40.50.720">
    <property type="entry name" value="NAD(P)-binding Rossmann-like Domain"/>
    <property type="match status" value="1"/>
</dbReference>
<evidence type="ECO:0000256" key="1">
    <source>
        <dbReference type="ARBA" id="ARBA00007637"/>
    </source>
</evidence>
<sequence>MKKALVTGCAGFIGSHLTQRLLNDGVTVIGIDGFIDNYDVAAKLRNLAEIGKHPAFTFHSTTLQTGRWDIWLENVDVVFHLAALPGVRNSWGKSFADYVSHNILATQELLEACLQRSKPPVIVVSSSSSVYGTMQGTVTNENAPLRPVSPYGVTKEAMEQICSVYVKAYGLPVTMLRYFTVYGPRQRPDMAFHRFFRQMMKGEEVIVYGDGQQSRDFTYVTDAVEANLLAAQHAVPGDIFNVGGEREIKLIDVLSIMGTLMNLTPRIRYQNGPAGDSLRTCADIQFAQQRLGYKPKVALEEGLRHQLAEIRSQSKG</sequence>
<dbReference type="AlphaFoldDB" id="A0A220MEX8"/>
<comment type="similarity">
    <text evidence="1">Belongs to the NAD(P)-dependent epimerase/dehydratase family.</text>
</comment>
<dbReference type="InterPro" id="IPR036291">
    <property type="entry name" value="NAD(P)-bd_dom_sf"/>
</dbReference>
<accession>A0A220MEX8</accession>
<dbReference type="Pfam" id="PF01370">
    <property type="entry name" value="Epimerase"/>
    <property type="match status" value="1"/>
</dbReference>